<dbReference type="Proteomes" id="UP000027822">
    <property type="component" value="Unassembled WGS sequence"/>
</dbReference>
<evidence type="ECO:0008006" key="4">
    <source>
        <dbReference type="Google" id="ProtNLM"/>
    </source>
</evidence>
<name>A0A073JZL9_9BACI</name>
<keyword evidence="1" id="KW-0472">Membrane</keyword>
<keyword evidence="1" id="KW-0812">Transmembrane</keyword>
<keyword evidence="1" id="KW-1133">Transmembrane helix</keyword>
<organism evidence="2 3">
    <name type="scientific">Bacillus manliponensis</name>
    <dbReference type="NCBI Taxonomy" id="574376"/>
    <lineage>
        <taxon>Bacteria</taxon>
        <taxon>Bacillati</taxon>
        <taxon>Bacillota</taxon>
        <taxon>Bacilli</taxon>
        <taxon>Bacillales</taxon>
        <taxon>Bacillaceae</taxon>
        <taxon>Bacillus</taxon>
        <taxon>Bacillus cereus group</taxon>
    </lineage>
</organism>
<keyword evidence="3" id="KW-1185">Reference proteome</keyword>
<sequence>MKLFSSIRFWNLFMSFIIFGCALFVIGKYNQPKAAKVNDIPPYEMIYTKPNHILPTLSTEKERVVLKGMLTTDASSYEQLYAIAKHIQGSYKGKQFDTIELTIHNNNNGQYEELPYEPISKGNIVIHYTTHTNARDNIILQLNNRP</sequence>
<dbReference type="AlphaFoldDB" id="A0A073JZL9"/>
<gene>
    <name evidence="2" type="ORF">BAMA_13770</name>
</gene>
<evidence type="ECO:0000256" key="1">
    <source>
        <dbReference type="SAM" id="Phobius"/>
    </source>
</evidence>
<reference evidence="2 3" key="1">
    <citation type="submission" date="2014-06" db="EMBL/GenBank/DDBJ databases">
        <title>Draft genome sequence of Bacillus manliponensis JCM 15802 (MCCC 1A00708).</title>
        <authorList>
            <person name="Lai Q."/>
            <person name="Liu Y."/>
            <person name="Shao Z."/>
        </authorList>
    </citation>
    <scope>NUCLEOTIDE SEQUENCE [LARGE SCALE GENOMIC DNA]</scope>
    <source>
        <strain evidence="2 3">JCM 15802</strain>
    </source>
</reference>
<accession>A0A073JZL9</accession>
<evidence type="ECO:0000313" key="2">
    <source>
        <dbReference type="EMBL" id="KEK20484.1"/>
    </source>
</evidence>
<protein>
    <recommendedName>
        <fullName evidence="4">Group-specific protein</fullName>
    </recommendedName>
</protein>
<dbReference type="RefSeq" id="WP_034636586.1">
    <property type="nucleotide sequence ID" value="NZ_CBCSJC010000004.1"/>
</dbReference>
<feature type="transmembrane region" description="Helical" evidence="1">
    <location>
        <begin position="6"/>
        <end position="26"/>
    </location>
</feature>
<evidence type="ECO:0000313" key="3">
    <source>
        <dbReference type="Proteomes" id="UP000027822"/>
    </source>
</evidence>
<comment type="caution">
    <text evidence="2">The sequence shown here is derived from an EMBL/GenBank/DDBJ whole genome shotgun (WGS) entry which is preliminary data.</text>
</comment>
<dbReference type="EMBL" id="JOTN01000003">
    <property type="protein sequence ID" value="KEK20484.1"/>
    <property type="molecule type" value="Genomic_DNA"/>
</dbReference>
<dbReference type="eggNOG" id="ENOG5030DY4">
    <property type="taxonomic scope" value="Bacteria"/>
</dbReference>
<dbReference type="OrthoDB" id="2854543at2"/>
<dbReference type="PROSITE" id="PS51257">
    <property type="entry name" value="PROKAR_LIPOPROTEIN"/>
    <property type="match status" value="1"/>
</dbReference>
<proteinExistence type="predicted"/>